<feature type="region of interest" description="Disordered" evidence="1">
    <location>
        <begin position="44"/>
        <end position="78"/>
    </location>
</feature>
<accession>A0A6A6VZH2</accession>
<evidence type="ECO:0000313" key="3">
    <source>
        <dbReference type="Proteomes" id="UP000799437"/>
    </source>
</evidence>
<organism evidence="2 3">
    <name type="scientific">Pseudovirgaria hyperparasitica</name>
    <dbReference type="NCBI Taxonomy" id="470096"/>
    <lineage>
        <taxon>Eukaryota</taxon>
        <taxon>Fungi</taxon>
        <taxon>Dikarya</taxon>
        <taxon>Ascomycota</taxon>
        <taxon>Pezizomycotina</taxon>
        <taxon>Dothideomycetes</taxon>
        <taxon>Dothideomycetes incertae sedis</taxon>
        <taxon>Acrospermales</taxon>
        <taxon>Acrospermaceae</taxon>
        <taxon>Pseudovirgaria</taxon>
    </lineage>
</organism>
<dbReference type="PANTHER" id="PTHR42089:SF1">
    <property type="entry name" value="YALI0F09427P"/>
    <property type="match status" value="1"/>
</dbReference>
<proteinExistence type="predicted"/>
<protein>
    <submittedName>
        <fullName evidence="2">Uncharacterized protein</fullName>
    </submittedName>
</protein>
<feature type="compositionally biased region" description="Polar residues" evidence="1">
    <location>
        <begin position="48"/>
        <end position="66"/>
    </location>
</feature>
<feature type="region of interest" description="Disordered" evidence="1">
    <location>
        <begin position="145"/>
        <end position="195"/>
    </location>
</feature>
<evidence type="ECO:0000256" key="1">
    <source>
        <dbReference type="SAM" id="MobiDB-lite"/>
    </source>
</evidence>
<dbReference type="Proteomes" id="UP000799437">
    <property type="component" value="Unassembled WGS sequence"/>
</dbReference>
<gene>
    <name evidence="2" type="ORF">EJ05DRAFT_540795</name>
</gene>
<name>A0A6A6VZH2_9PEZI</name>
<dbReference type="RefSeq" id="XP_033597168.1">
    <property type="nucleotide sequence ID" value="XM_033749622.1"/>
</dbReference>
<feature type="compositionally biased region" description="Polar residues" evidence="1">
    <location>
        <begin position="150"/>
        <end position="169"/>
    </location>
</feature>
<evidence type="ECO:0000313" key="2">
    <source>
        <dbReference type="EMBL" id="KAF2754717.1"/>
    </source>
</evidence>
<dbReference type="OrthoDB" id="5344687at2759"/>
<reference evidence="2" key="1">
    <citation type="journal article" date="2020" name="Stud. Mycol.">
        <title>101 Dothideomycetes genomes: a test case for predicting lifestyles and emergence of pathogens.</title>
        <authorList>
            <person name="Haridas S."/>
            <person name="Albert R."/>
            <person name="Binder M."/>
            <person name="Bloem J."/>
            <person name="Labutti K."/>
            <person name="Salamov A."/>
            <person name="Andreopoulos B."/>
            <person name="Baker S."/>
            <person name="Barry K."/>
            <person name="Bills G."/>
            <person name="Bluhm B."/>
            <person name="Cannon C."/>
            <person name="Castanera R."/>
            <person name="Culley D."/>
            <person name="Daum C."/>
            <person name="Ezra D."/>
            <person name="Gonzalez J."/>
            <person name="Henrissat B."/>
            <person name="Kuo A."/>
            <person name="Liang C."/>
            <person name="Lipzen A."/>
            <person name="Lutzoni F."/>
            <person name="Magnuson J."/>
            <person name="Mondo S."/>
            <person name="Nolan M."/>
            <person name="Ohm R."/>
            <person name="Pangilinan J."/>
            <person name="Park H.-J."/>
            <person name="Ramirez L."/>
            <person name="Alfaro M."/>
            <person name="Sun H."/>
            <person name="Tritt A."/>
            <person name="Yoshinaga Y."/>
            <person name="Zwiers L.-H."/>
            <person name="Turgeon B."/>
            <person name="Goodwin S."/>
            <person name="Spatafora J."/>
            <person name="Crous P."/>
            <person name="Grigoriev I."/>
        </authorList>
    </citation>
    <scope>NUCLEOTIDE SEQUENCE</scope>
    <source>
        <strain evidence="2">CBS 121739</strain>
    </source>
</reference>
<feature type="compositionally biased region" description="Basic and acidic residues" evidence="1">
    <location>
        <begin position="177"/>
        <end position="195"/>
    </location>
</feature>
<dbReference type="EMBL" id="ML996579">
    <property type="protein sequence ID" value="KAF2754717.1"/>
    <property type="molecule type" value="Genomic_DNA"/>
</dbReference>
<dbReference type="GeneID" id="54490676"/>
<dbReference type="AlphaFoldDB" id="A0A6A6VZH2"/>
<dbReference type="PANTHER" id="PTHR42089">
    <property type="entry name" value="YALI0F09427P"/>
    <property type="match status" value="1"/>
</dbReference>
<keyword evidence="3" id="KW-1185">Reference proteome</keyword>
<sequence length="195" mass="21476">MHDEPSDPHHLLAQLPLTVSPFLSLPSATTLPYTYKSLPSTLPPSALDTHSSSNDPATLNSSQESQKPAYVMSAGGHSAHPDDIISNCRALQAHLDKLEKDAKDMVKAWDDRIRERELAEKRRVAPGWLDEDVKMLVPEKKSGALDQGLESGSQQNMAGNVMSFTNGPLQQQQHQQSSREGEELDRAFGGLDIRR</sequence>